<sequence length="205" mass="21966">MAASSPPQIAAAAPDVEITIISAKDLKNVNRRSGPLVPYAAVYLAPNHRFSTRPVWKERFLIPYSSFSSPDSILSVDVFHSPPSDAPKPLVGSLRLPSPSLLPDSPSSPWILHSLDLLRPSGRPQGKLRVKLSLRPRQFDFPSPSQAPEGVYNYSPLLPARQLPSPSGCPCFRPATQSATASCPFVSRGLSCRPSSSPSSGKGLS</sequence>
<dbReference type="EMBL" id="CM042882">
    <property type="protein sequence ID" value="KAI4383884.1"/>
    <property type="molecule type" value="Genomic_DNA"/>
</dbReference>
<comment type="caution">
    <text evidence="1">The sequence shown here is derived from an EMBL/GenBank/DDBJ whole genome shotgun (WGS) entry which is preliminary data.</text>
</comment>
<proteinExistence type="predicted"/>
<dbReference type="Proteomes" id="UP001057402">
    <property type="component" value="Chromosome 3"/>
</dbReference>
<protein>
    <submittedName>
        <fullName evidence="1">Uncharacterized protein</fullName>
    </submittedName>
</protein>
<evidence type="ECO:0000313" key="1">
    <source>
        <dbReference type="EMBL" id="KAI4383884.1"/>
    </source>
</evidence>
<accession>A0ACB9S203</accession>
<organism evidence="1 2">
    <name type="scientific">Melastoma candidum</name>
    <dbReference type="NCBI Taxonomy" id="119954"/>
    <lineage>
        <taxon>Eukaryota</taxon>
        <taxon>Viridiplantae</taxon>
        <taxon>Streptophyta</taxon>
        <taxon>Embryophyta</taxon>
        <taxon>Tracheophyta</taxon>
        <taxon>Spermatophyta</taxon>
        <taxon>Magnoliopsida</taxon>
        <taxon>eudicotyledons</taxon>
        <taxon>Gunneridae</taxon>
        <taxon>Pentapetalae</taxon>
        <taxon>rosids</taxon>
        <taxon>malvids</taxon>
        <taxon>Myrtales</taxon>
        <taxon>Melastomataceae</taxon>
        <taxon>Melastomatoideae</taxon>
        <taxon>Melastomateae</taxon>
        <taxon>Melastoma</taxon>
    </lineage>
</organism>
<reference evidence="2" key="1">
    <citation type="journal article" date="2023" name="Front. Plant Sci.">
        <title>Chromosomal-level genome assembly of Melastoma candidum provides insights into trichome evolution.</title>
        <authorList>
            <person name="Zhong Y."/>
            <person name="Wu W."/>
            <person name="Sun C."/>
            <person name="Zou P."/>
            <person name="Liu Y."/>
            <person name="Dai S."/>
            <person name="Zhou R."/>
        </authorList>
    </citation>
    <scope>NUCLEOTIDE SEQUENCE [LARGE SCALE GENOMIC DNA]</scope>
</reference>
<keyword evidence="2" id="KW-1185">Reference proteome</keyword>
<name>A0ACB9S203_9MYRT</name>
<gene>
    <name evidence="1" type="ORF">MLD38_009676</name>
</gene>
<evidence type="ECO:0000313" key="2">
    <source>
        <dbReference type="Proteomes" id="UP001057402"/>
    </source>
</evidence>